<accession>A0AA88GN93</accession>
<feature type="compositionally biased region" description="Acidic residues" evidence="1">
    <location>
        <begin position="9"/>
        <end position="34"/>
    </location>
</feature>
<organism evidence="3 4">
    <name type="scientific">Naegleria lovaniensis</name>
    <name type="common">Amoeba</name>
    <dbReference type="NCBI Taxonomy" id="51637"/>
    <lineage>
        <taxon>Eukaryota</taxon>
        <taxon>Discoba</taxon>
        <taxon>Heterolobosea</taxon>
        <taxon>Tetramitia</taxon>
        <taxon>Eutetramitia</taxon>
        <taxon>Vahlkampfiidae</taxon>
        <taxon>Naegleria</taxon>
    </lineage>
</organism>
<name>A0AA88GN93_NAELO</name>
<feature type="domain" description="ARID" evidence="2">
    <location>
        <begin position="181"/>
        <end position="277"/>
    </location>
</feature>
<dbReference type="AlphaFoldDB" id="A0AA88GN93"/>
<dbReference type="RefSeq" id="XP_044549813.1">
    <property type="nucleotide sequence ID" value="XM_044692444.1"/>
</dbReference>
<dbReference type="InterPro" id="IPR001606">
    <property type="entry name" value="ARID_dom"/>
</dbReference>
<feature type="region of interest" description="Disordered" evidence="1">
    <location>
        <begin position="75"/>
        <end position="103"/>
    </location>
</feature>
<feature type="region of interest" description="Disordered" evidence="1">
    <location>
        <begin position="1"/>
        <end position="41"/>
    </location>
</feature>
<feature type="region of interest" description="Disordered" evidence="1">
    <location>
        <begin position="135"/>
        <end position="159"/>
    </location>
</feature>
<evidence type="ECO:0000259" key="2">
    <source>
        <dbReference type="PROSITE" id="PS51011"/>
    </source>
</evidence>
<evidence type="ECO:0000313" key="3">
    <source>
        <dbReference type="EMBL" id="KAG2385820.1"/>
    </source>
</evidence>
<proteinExistence type="predicted"/>
<dbReference type="Gene3D" id="1.10.150.60">
    <property type="entry name" value="ARID DNA-binding domain"/>
    <property type="match status" value="1"/>
</dbReference>
<sequence length="632" mass="71730">MRTEKEEMTQESDEASYDSTEDEYILSESEEDEGSYSAPSSFQSPFQIKVFANTSSCNRFSNYCQSPTLVIEKEEPIQLKQGSSEQSSHSMRRSMTRQYSKDVSSLLEASEATNLLDKSTRIDLPNKKRDEFKTPIRRARKFSARSGSSASSSSSSKKDSSISSLMEYLTFYIHKAPSLNASVEERFLRQYLNFMYENKPRAFPSPFPMWRSVPLDLFHLFLHVQKKGGFDSMDRSDWNEVYSFLRNYSSLVKNAGRRLKLADETSDTLEKFKDSSESLQLQIITNIKKKSLKELPESAIDQSAATTLEQTQQRSKSVVDGTVFSESSNINKSIFIGNAYLQLFKQNQSTSIVIKIGIFDTPAGKTLFEQIPIVMTSVVTFGSTLLMTTDVDPLNDSLHQDTSVVLENGELAYSVTHGSIVLAFGSPSQSVNDECRLPFPFEVFGKINDSDYTFDKQQKPKRYLPQILSVVGNESEVWCAKLLLNNPLKLSGESIHLRKKIKHSTVGNNISENSKAHRFSTDTSTSFSMEGERMLTIRYRYEGETEQDARLVSNKYTPLENVVDLQEIHSVLRRDNVNIELVSEIRYFKEGKDIDHCGWVILPPSFVIELKSPETMLKLLLKRTSSSHNSQK</sequence>
<dbReference type="EMBL" id="PYSW02000017">
    <property type="protein sequence ID" value="KAG2385820.1"/>
    <property type="molecule type" value="Genomic_DNA"/>
</dbReference>
<comment type="caution">
    <text evidence="3">The sequence shown here is derived from an EMBL/GenBank/DDBJ whole genome shotgun (WGS) entry which is preliminary data.</text>
</comment>
<dbReference type="Pfam" id="PF01388">
    <property type="entry name" value="ARID"/>
    <property type="match status" value="1"/>
</dbReference>
<dbReference type="Proteomes" id="UP000816034">
    <property type="component" value="Unassembled WGS sequence"/>
</dbReference>
<keyword evidence="4" id="KW-1185">Reference proteome</keyword>
<protein>
    <recommendedName>
        <fullName evidence="2">ARID domain-containing protein</fullName>
    </recommendedName>
</protein>
<evidence type="ECO:0000313" key="4">
    <source>
        <dbReference type="Proteomes" id="UP000816034"/>
    </source>
</evidence>
<evidence type="ECO:0000256" key="1">
    <source>
        <dbReference type="SAM" id="MobiDB-lite"/>
    </source>
</evidence>
<dbReference type="GeneID" id="68095424"/>
<dbReference type="GO" id="GO:0003677">
    <property type="term" value="F:DNA binding"/>
    <property type="evidence" value="ECO:0007669"/>
    <property type="project" value="InterPro"/>
</dbReference>
<dbReference type="SUPFAM" id="SSF46774">
    <property type="entry name" value="ARID-like"/>
    <property type="match status" value="1"/>
</dbReference>
<gene>
    <name evidence="3" type="ORF">C9374_002969</name>
</gene>
<dbReference type="Gene3D" id="2.40.100.20">
    <property type="match status" value="1"/>
</dbReference>
<dbReference type="CDD" id="cd16100">
    <property type="entry name" value="ARID"/>
    <property type="match status" value="1"/>
</dbReference>
<dbReference type="PROSITE" id="PS51011">
    <property type="entry name" value="ARID"/>
    <property type="match status" value="1"/>
</dbReference>
<reference evidence="3 4" key="1">
    <citation type="journal article" date="2018" name="BMC Genomics">
        <title>The genome of Naegleria lovaniensis, the basis for a comparative approach to unravel pathogenicity factors of the human pathogenic amoeba N. fowleri.</title>
        <authorList>
            <person name="Liechti N."/>
            <person name="Schurch N."/>
            <person name="Bruggmann R."/>
            <person name="Wittwer M."/>
        </authorList>
    </citation>
    <scope>NUCLEOTIDE SEQUENCE [LARGE SCALE GENOMIC DNA]</scope>
    <source>
        <strain evidence="3 4">ATCC 30569</strain>
    </source>
</reference>
<feature type="compositionally biased region" description="Low complexity" evidence="1">
    <location>
        <begin position="144"/>
        <end position="155"/>
    </location>
</feature>
<dbReference type="InterPro" id="IPR036431">
    <property type="entry name" value="ARID_dom_sf"/>
</dbReference>